<keyword evidence="3" id="KW-0378">Hydrolase</keyword>
<dbReference type="InterPro" id="IPR017850">
    <property type="entry name" value="Alkaline_phosphatase_core_sf"/>
</dbReference>
<name>A0ABS8NJ72_9BACT</name>
<evidence type="ECO:0000313" key="6">
    <source>
        <dbReference type="EMBL" id="MCC9643610.1"/>
    </source>
</evidence>
<dbReference type="Proteomes" id="UP001430306">
    <property type="component" value="Unassembled WGS sequence"/>
</dbReference>
<keyword evidence="4" id="KW-0106">Calcium</keyword>
<dbReference type="InterPro" id="IPR036208">
    <property type="entry name" value="VHL_sf"/>
</dbReference>
<dbReference type="InterPro" id="IPR050738">
    <property type="entry name" value="Sulfatase"/>
</dbReference>
<evidence type="ECO:0000256" key="2">
    <source>
        <dbReference type="ARBA" id="ARBA00022723"/>
    </source>
</evidence>
<reference evidence="6" key="1">
    <citation type="submission" date="2021-11" db="EMBL/GenBank/DDBJ databases">
        <title>Genome sequence.</title>
        <authorList>
            <person name="Sun Q."/>
        </authorList>
    </citation>
    <scope>NUCLEOTIDE SEQUENCE</scope>
    <source>
        <strain evidence="6">JC740</strain>
    </source>
</reference>
<dbReference type="SUPFAM" id="SSF53649">
    <property type="entry name" value="Alkaline phosphatase-like"/>
    <property type="match status" value="2"/>
</dbReference>
<evidence type="ECO:0000256" key="3">
    <source>
        <dbReference type="ARBA" id="ARBA00022801"/>
    </source>
</evidence>
<dbReference type="Gene3D" id="3.30.1120.10">
    <property type="match status" value="1"/>
</dbReference>
<evidence type="ECO:0000259" key="5">
    <source>
        <dbReference type="Pfam" id="PF00884"/>
    </source>
</evidence>
<proteinExistence type="inferred from homology"/>
<dbReference type="InterPro" id="IPR000917">
    <property type="entry name" value="Sulfatase_N"/>
</dbReference>
<protein>
    <submittedName>
        <fullName evidence="6">Sulfatase-like hydrolase/transferase</fullName>
    </submittedName>
</protein>
<dbReference type="CDD" id="cd16030">
    <property type="entry name" value="iduronate-2-sulfatase"/>
    <property type="match status" value="1"/>
</dbReference>
<dbReference type="InterPro" id="IPR037140">
    <property type="entry name" value="VHL_beta_dom_sf"/>
</dbReference>
<dbReference type="PANTHER" id="PTHR42693">
    <property type="entry name" value="ARYLSULFATASE FAMILY MEMBER"/>
    <property type="match status" value="1"/>
</dbReference>
<keyword evidence="2" id="KW-0479">Metal-binding</keyword>
<gene>
    <name evidence="6" type="ORF">LOC71_15095</name>
</gene>
<sequence length="1012" mass="114061">MDDLNDWIGCLKGHPQTVTPNLDRLAESGILFTNAHCPAPACNPCRSAVFTGRSPNRSGLYDNRQQMREIMPKDVILPQYFREHGYRASGSGKLLHYFIDANSWDEYFPPAQTENPFPQTFYPSQRPVNLKRGGPWQYVETDWAALDVTDEEFGGDWSVTEWIGQQLRQSHDKPFFLGCGIYRPHEPWFVPKKYFEPFPLENIQLPPGFLEDDLSDVPEAGQRAARNRYFAHIQDQGQWKKGIQAYLASIHFADAMLGRVLNALEAGPNANNTIVVLWSDHGWQLGEKEHWQKYTPWRDVTRVPLMIRVPPSTSAALPQGTPVGATCDAPVNLLSLFPTLLDLCGLPSREQNDGPSLLPLLTAPTGSNWQHNSVTYLSTPGSYAISGRTHRYIHYADGSEELYDITSDPHEWENLADSPGSTATLAEFRSSAPTEFAKRIEPSVKSLAKLTFQSIPKSGVPPSKPVGNAFPVHFLNQQRSDVELCWVDRDGSAKSYGVIGSGKTKPQSTRPGAIWLVREIDTQKELGFFRVGDRTAQAVIPATQPNVIVVLTDDQGWADLSCQGQFDDIQTPHIDALAKRGVRCTNAYVTAPQCSPSRAGLITGRYQQRMGIDTIPDMPLPSEAITIAEHLQPAGYRTGMVGKWHLEPNVTCVDWMKRELPAMANKPRRQVRIPWPKIQPYSPAQQGFDEYYWGAMTNYRTNFDLASGQTLPKMKQIRDDRFRIDVQTEAAVSFIQRNRDQPFYLQVNYYGPHTPLQATETYLNRFPGPMPTRRRYALAMISAIDDGVGQMVAQLKEHGLLENTLIVMTSDNGAPLKMTKEDLPIDRGAGGWDGSLNDPWVGEKGMLSEGGIRVPMIWSLPSQLPSGKDYHWPVSTLDIASSVLPLAGIDPNDIGEPLDGINLIPRMNDIQNPSTRTLYFRFWDQAAIRQGKWKYIYVGDGRRYLFDLESNQHEHVNLVRSYPELTDKLHESLRSWTTELQPPGLPRGEKMREQGWYDFYFDESESIEATRN</sequence>
<comment type="caution">
    <text evidence="6">The sequence shown here is derived from an EMBL/GenBank/DDBJ whole genome shotgun (WGS) entry which is preliminary data.</text>
</comment>
<keyword evidence="7" id="KW-1185">Reference proteome</keyword>
<dbReference type="SUPFAM" id="SSF49468">
    <property type="entry name" value="VHL"/>
    <property type="match status" value="1"/>
</dbReference>
<feature type="domain" description="Sulfatase N-terminal" evidence="5">
    <location>
        <begin position="2"/>
        <end position="345"/>
    </location>
</feature>
<feature type="domain" description="Sulfatase N-terminal" evidence="5">
    <location>
        <begin position="545"/>
        <end position="889"/>
    </location>
</feature>
<dbReference type="EMBL" id="JAJKFW010000025">
    <property type="protein sequence ID" value="MCC9643610.1"/>
    <property type="molecule type" value="Genomic_DNA"/>
</dbReference>
<evidence type="ECO:0000256" key="1">
    <source>
        <dbReference type="ARBA" id="ARBA00008779"/>
    </source>
</evidence>
<comment type="similarity">
    <text evidence="1">Belongs to the sulfatase family.</text>
</comment>
<evidence type="ECO:0000313" key="7">
    <source>
        <dbReference type="Proteomes" id="UP001430306"/>
    </source>
</evidence>
<dbReference type="Gene3D" id="2.60.40.780">
    <property type="entry name" value="von Hippel-Lindau disease tumour suppressor, beta domain"/>
    <property type="match status" value="1"/>
</dbReference>
<dbReference type="InterPro" id="IPR035874">
    <property type="entry name" value="IDS"/>
</dbReference>
<dbReference type="Pfam" id="PF00884">
    <property type="entry name" value="Sulfatase"/>
    <property type="match status" value="2"/>
</dbReference>
<organism evidence="6 7">
    <name type="scientific">Rhodopirellula halodulae</name>
    <dbReference type="NCBI Taxonomy" id="2894198"/>
    <lineage>
        <taxon>Bacteria</taxon>
        <taxon>Pseudomonadati</taxon>
        <taxon>Planctomycetota</taxon>
        <taxon>Planctomycetia</taxon>
        <taxon>Pirellulales</taxon>
        <taxon>Pirellulaceae</taxon>
        <taxon>Rhodopirellula</taxon>
    </lineage>
</organism>
<dbReference type="PANTHER" id="PTHR42693:SF53">
    <property type="entry name" value="ENDO-4-O-SULFATASE"/>
    <property type="match status" value="1"/>
</dbReference>
<dbReference type="InterPro" id="IPR024607">
    <property type="entry name" value="Sulfatase_CS"/>
</dbReference>
<evidence type="ECO:0000256" key="4">
    <source>
        <dbReference type="ARBA" id="ARBA00022837"/>
    </source>
</evidence>
<dbReference type="Gene3D" id="3.40.720.10">
    <property type="entry name" value="Alkaline Phosphatase, subunit A"/>
    <property type="match status" value="2"/>
</dbReference>
<dbReference type="PROSITE" id="PS00149">
    <property type="entry name" value="SULFATASE_2"/>
    <property type="match status" value="1"/>
</dbReference>
<accession>A0ABS8NJ72</accession>